<gene>
    <name evidence="6" type="ORF">AAG747_09360</name>
</gene>
<dbReference type="Pfam" id="PF01510">
    <property type="entry name" value="Amidase_2"/>
    <property type="match status" value="1"/>
</dbReference>
<evidence type="ECO:0000259" key="5">
    <source>
        <dbReference type="SMART" id="SM00644"/>
    </source>
</evidence>
<dbReference type="PROSITE" id="PS51257">
    <property type="entry name" value="PROKAR_LIPOPROTEIN"/>
    <property type="match status" value="1"/>
</dbReference>
<keyword evidence="3" id="KW-0378">Hydrolase</keyword>
<evidence type="ECO:0000313" key="6">
    <source>
        <dbReference type="EMBL" id="MEN7548118.1"/>
    </source>
</evidence>
<dbReference type="GO" id="GO:0071555">
    <property type="term" value="P:cell wall organization"/>
    <property type="evidence" value="ECO:0007669"/>
    <property type="project" value="UniProtKB-KW"/>
</dbReference>
<dbReference type="RefSeq" id="WP_346820900.1">
    <property type="nucleotide sequence ID" value="NZ_JBDKWZ010000004.1"/>
</dbReference>
<dbReference type="GO" id="GO:0009254">
    <property type="term" value="P:peptidoglycan turnover"/>
    <property type="evidence" value="ECO:0007669"/>
    <property type="project" value="TreeGrafter"/>
</dbReference>
<dbReference type="InterPro" id="IPR051206">
    <property type="entry name" value="NAMLAA_amidase_2"/>
</dbReference>
<proteinExistence type="predicted"/>
<reference evidence="6 7" key="1">
    <citation type="submission" date="2024-04" db="EMBL/GenBank/DDBJ databases">
        <title>Novel genus in family Flammeovirgaceae.</title>
        <authorList>
            <person name="Nguyen T.H."/>
            <person name="Vuong T.Q."/>
            <person name="Le H."/>
            <person name="Kim S.-G."/>
        </authorList>
    </citation>
    <scope>NUCLEOTIDE SEQUENCE [LARGE SCALE GENOMIC DNA]</scope>
    <source>
        <strain evidence="6 7">JCM 23209</strain>
    </source>
</reference>
<dbReference type="EMBL" id="JBDKWZ010000004">
    <property type="protein sequence ID" value="MEN7548118.1"/>
    <property type="molecule type" value="Genomic_DNA"/>
</dbReference>
<organism evidence="6 7">
    <name type="scientific">Rapidithrix thailandica</name>
    <dbReference type="NCBI Taxonomy" id="413964"/>
    <lineage>
        <taxon>Bacteria</taxon>
        <taxon>Pseudomonadati</taxon>
        <taxon>Bacteroidota</taxon>
        <taxon>Cytophagia</taxon>
        <taxon>Cytophagales</taxon>
        <taxon>Flammeovirgaceae</taxon>
        <taxon>Rapidithrix</taxon>
    </lineage>
</organism>
<dbReference type="AlphaFoldDB" id="A0AAW9S9V6"/>
<feature type="domain" description="N-acetylmuramoyl-L-alanine amidase" evidence="5">
    <location>
        <begin position="48"/>
        <end position="186"/>
    </location>
</feature>
<dbReference type="SUPFAM" id="SSF55846">
    <property type="entry name" value="N-acetylmuramoyl-L-alanine amidase-like"/>
    <property type="match status" value="1"/>
</dbReference>
<keyword evidence="4" id="KW-0961">Cell wall biogenesis/degradation</keyword>
<dbReference type="Proteomes" id="UP001403385">
    <property type="component" value="Unassembled WGS sequence"/>
</dbReference>
<evidence type="ECO:0000313" key="7">
    <source>
        <dbReference type="Proteomes" id="UP001403385"/>
    </source>
</evidence>
<dbReference type="SMART" id="SM00644">
    <property type="entry name" value="Ami_2"/>
    <property type="match status" value="1"/>
</dbReference>
<keyword evidence="7" id="KW-1185">Reference proteome</keyword>
<dbReference type="InterPro" id="IPR002502">
    <property type="entry name" value="Amidase_domain"/>
</dbReference>
<dbReference type="GO" id="GO:0009253">
    <property type="term" value="P:peptidoglycan catabolic process"/>
    <property type="evidence" value="ECO:0007669"/>
    <property type="project" value="InterPro"/>
</dbReference>
<sequence length="227" mass="26454">MIRNKKFPLTVFTLITLLIMACQQEPVIHQRPIQWDQEREQLSLEYLKQRHGMDMDKALIDPKMIVIHWTVIPTLEESFQAFNPVRLPSARSGIQSASALNVSAHFLIDRDGTIYQLLPETTFARHVIGLNHCAIGIENVADGDQLPLTEEQYRANLQLVKYLSKKYDLEYLIGHDQYTRFVGHPLWKETDPDYLTHKTDVGEEFIHRLHEELKDTDLKKAPENRKK</sequence>
<comment type="catalytic activity">
    <reaction evidence="1">
        <text>Hydrolyzes the link between N-acetylmuramoyl residues and L-amino acid residues in certain cell-wall glycopeptides.</text>
        <dbReference type="EC" id="3.5.1.28"/>
    </reaction>
</comment>
<protein>
    <recommendedName>
        <fullName evidence="2">N-acetylmuramoyl-L-alanine amidase</fullName>
        <ecNumber evidence="2">3.5.1.28</ecNumber>
    </recommendedName>
</protein>
<dbReference type="Gene3D" id="3.40.80.10">
    <property type="entry name" value="Peptidoglycan recognition protein-like"/>
    <property type="match status" value="1"/>
</dbReference>
<dbReference type="CDD" id="cd06583">
    <property type="entry name" value="PGRP"/>
    <property type="match status" value="1"/>
</dbReference>
<accession>A0AAW9S9V6</accession>
<dbReference type="InterPro" id="IPR036505">
    <property type="entry name" value="Amidase/PGRP_sf"/>
</dbReference>
<name>A0AAW9S9V6_9BACT</name>
<dbReference type="PANTHER" id="PTHR30417:SF1">
    <property type="entry name" value="N-ACETYLMURAMOYL-L-ALANINE AMIDASE AMID"/>
    <property type="match status" value="1"/>
</dbReference>
<evidence type="ECO:0000256" key="2">
    <source>
        <dbReference type="ARBA" id="ARBA00011901"/>
    </source>
</evidence>
<evidence type="ECO:0000256" key="4">
    <source>
        <dbReference type="ARBA" id="ARBA00023316"/>
    </source>
</evidence>
<evidence type="ECO:0000256" key="3">
    <source>
        <dbReference type="ARBA" id="ARBA00022801"/>
    </source>
</evidence>
<comment type="caution">
    <text evidence="6">The sequence shown here is derived from an EMBL/GenBank/DDBJ whole genome shotgun (WGS) entry which is preliminary data.</text>
</comment>
<evidence type="ECO:0000256" key="1">
    <source>
        <dbReference type="ARBA" id="ARBA00001561"/>
    </source>
</evidence>
<dbReference type="GO" id="GO:0008745">
    <property type="term" value="F:N-acetylmuramoyl-L-alanine amidase activity"/>
    <property type="evidence" value="ECO:0007669"/>
    <property type="project" value="UniProtKB-EC"/>
</dbReference>
<dbReference type="PANTHER" id="PTHR30417">
    <property type="entry name" value="N-ACETYLMURAMOYL-L-ALANINE AMIDASE AMID"/>
    <property type="match status" value="1"/>
</dbReference>
<dbReference type="EC" id="3.5.1.28" evidence="2"/>